<keyword evidence="2" id="KW-0812">Transmembrane</keyword>
<evidence type="ECO:0000313" key="5">
    <source>
        <dbReference type="Proteomes" id="UP000282297"/>
    </source>
</evidence>
<keyword evidence="4" id="KW-0808">Transferase</keyword>
<keyword evidence="2" id="KW-1133">Transmembrane helix</keyword>
<dbReference type="Pfam" id="PF02397">
    <property type="entry name" value="Bac_transf"/>
    <property type="match status" value="1"/>
</dbReference>
<dbReference type="PANTHER" id="PTHR30576:SF0">
    <property type="entry name" value="UNDECAPRENYL-PHOSPHATE N-ACETYLGALACTOSAMINYL 1-PHOSPHATE TRANSFERASE-RELATED"/>
    <property type="match status" value="1"/>
</dbReference>
<reference evidence="5" key="1">
    <citation type="submission" date="2018-11" db="EMBL/GenBank/DDBJ databases">
        <title>Proposal to divide the Flavobacteriaceae and reorganize its genera based on Amino Acid Identity values calculated from whole genome sequences.</title>
        <authorList>
            <person name="Nicholson A.C."/>
            <person name="Gulvik C.A."/>
            <person name="Whitney A.M."/>
            <person name="Humrighouse B.W."/>
            <person name="Bell M."/>
            <person name="Holmes B."/>
            <person name="Steigerwalt A.B."/>
            <person name="Villarma A."/>
            <person name="Sheth M."/>
            <person name="Batra D."/>
            <person name="Pryor J."/>
            <person name="Bernardet J.-F."/>
            <person name="Hugo C."/>
            <person name="Kampfer P."/>
            <person name="Newman J.D."/>
            <person name="McQuiston J.R."/>
        </authorList>
    </citation>
    <scope>NUCLEOTIDE SEQUENCE [LARGE SCALE GENOMIC DNA]</scope>
    <source>
        <strain evidence="5">H4753</strain>
    </source>
</reference>
<sequence length="316" mass="36135">MPKPTFLPYAAKPRCLFLNVSDVSQKLLSGKKLTNKYKPLFYVVERDGTDLVQYVRRLGIKSIVVDTTTVHFLSDDIINQIILLSFQGVKVYEAKDFYELINERIPLVKLQSNTYLIDDIFAVRLNTGNKILKRFFDFGAASLMILPASILIAAGAILTVLSSRGPAFFKQIRVGKEGKEFTIYKLRTMVSNHHAGFTTTNDSRITPIGKILRKTKIDELPQLFNILRGDMSLIGPRPERPEFVAQAIMENAFFNLRHTIRPGVTGWAQVNLPKATPEDNLKKLEFDLYYIKKYNLLFDFRIIWDTIKVVLTMNSH</sequence>
<name>A0A3G8WVQ2_9FLAO</name>
<dbReference type="AlphaFoldDB" id="A0A3G8WVQ2"/>
<evidence type="ECO:0000256" key="1">
    <source>
        <dbReference type="ARBA" id="ARBA00006464"/>
    </source>
</evidence>
<protein>
    <submittedName>
        <fullName evidence="4">Sugar transferase</fullName>
    </submittedName>
</protein>
<comment type="similarity">
    <text evidence="1">Belongs to the bacterial sugar transferase family.</text>
</comment>
<gene>
    <name evidence="4" type="ORF">EIH08_02985</name>
</gene>
<evidence type="ECO:0000256" key="2">
    <source>
        <dbReference type="SAM" id="Phobius"/>
    </source>
</evidence>
<accession>A0A3G8WVQ2</accession>
<evidence type="ECO:0000259" key="3">
    <source>
        <dbReference type="Pfam" id="PF02397"/>
    </source>
</evidence>
<organism evidence="4 5">
    <name type="scientific">Chryseobacterium taklimakanense</name>
    <dbReference type="NCBI Taxonomy" id="536441"/>
    <lineage>
        <taxon>Bacteria</taxon>
        <taxon>Pseudomonadati</taxon>
        <taxon>Bacteroidota</taxon>
        <taxon>Flavobacteriia</taxon>
        <taxon>Flavobacteriales</taxon>
        <taxon>Weeksellaceae</taxon>
        <taxon>Chryseobacterium group</taxon>
        <taxon>Chryseobacterium</taxon>
    </lineage>
</organism>
<feature type="domain" description="Bacterial sugar transferase" evidence="3">
    <location>
        <begin position="133"/>
        <end position="311"/>
    </location>
</feature>
<dbReference type="InterPro" id="IPR003362">
    <property type="entry name" value="Bact_transf"/>
</dbReference>
<proteinExistence type="inferred from homology"/>
<dbReference type="GO" id="GO:0016780">
    <property type="term" value="F:phosphotransferase activity, for other substituted phosphate groups"/>
    <property type="evidence" value="ECO:0007669"/>
    <property type="project" value="TreeGrafter"/>
</dbReference>
<evidence type="ECO:0000313" key="4">
    <source>
        <dbReference type="EMBL" id="AZI19826.1"/>
    </source>
</evidence>
<dbReference type="Proteomes" id="UP000282297">
    <property type="component" value="Chromosome"/>
</dbReference>
<dbReference type="EMBL" id="CP034171">
    <property type="protein sequence ID" value="AZI19826.1"/>
    <property type="molecule type" value="Genomic_DNA"/>
</dbReference>
<dbReference type="RefSeq" id="WP_124784065.1">
    <property type="nucleotide sequence ID" value="NZ_CP034171.1"/>
</dbReference>
<keyword evidence="2" id="KW-0472">Membrane</keyword>
<feature type="transmembrane region" description="Helical" evidence="2">
    <location>
        <begin position="138"/>
        <end position="161"/>
    </location>
</feature>
<dbReference type="PANTHER" id="PTHR30576">
    <property type="entry name" value="COLANIC BIOSYNTHESIS UDP-GLUCOSE LIPID CARRIER TRANSFERASE"/>
    <property type="match status" value="1"/>
</dbReference>